<comment type="caution">
    <text evidence="2">The sequence shown here is derived from an EMBL/GenBank/DDBJ whole genome shotgun (WGS) entry which is preliminary data.</text>
</comment>
<dbReference type="Proteomes" id="UP001595885">
    <property type="component" value="Unassembled WGS sequence"/>
</dbReference>
<reference evidence="3" key="1">
    <citation type="journal article" date="2019" name="Int. J. Syst. Evol. Microbiol.">
        <title>The Global Catalogue of Microorganisms (GCM) 10K type strain sequencing project: providing services to taxonomists for standard genome sequencing and annotation.</title>
        <authorList>
            <consortium name="The Broad Institute Genomics Platform"/>
            <consortium name="The Broad Institute Genome Sequencing Center for Infectious Disease"/>
            <person name="Wu L."/>
            <person name="Ma J."/>
        </authorList>
    </citation>
    <scope>NUCLEOTIDE SEQUENCE [LARGE SCALE GENOMIC DNA]</scope>
    <source>
        <strain evidence="3">CCUG 50349</strain>
    </source>
</reference>
<dbReference type="RefSeq" id="WP_379741452.1">
    <property type="nucleotide sequence ID" value="NZ_JBHSGW010000025.1"/>
</dbReference>
<keyword evidence="1" id="KW-0472">Membrane</keyword>
<protein>
    <recommendedName>
        <fullName evidence="4">DUF2726 domain-containing protein</fullName>
    </recommendedName>
</protein>
<organism evidence="2 3">
    <name type="scientific">Flavobacterium ponti</name>
    <dbReference type="NCBI Taxonomy" id="665133"/>
    <lineage>
        <taxon>Bacteria</taxon>
        <taxon>Pseudomonadati</taxon>
        <taxon>Bacteroidota</taxon>
        <taxon>Flavobacteriia</taxon>
        <taxon>Flavobacteriales</taxon>
        <taxon>Flavobacteriaceae</taxon>
        <taxon>Flavobacterium</taxon>
    </lineage>
</organism>
<evidence type="ECO:0000256" key="1">
    <source>
        <dbReference type="SAM" id="Phobius"/>
    </source>
</evidence>
<dbReference type="InterPro" id="IPR057695">
    <property type="entry name" value="DUF7935"/>
</dbReference>
<gene>
    <name evidence="2" type="ORF">ACFO3U_09980</name>
</gene>
<evidence type="ECO:0000313" key="3">
    <source>
        <dbReference type="Proteomes" id="UP001595885"/>
    </source>
</evidence>
<sequence>MDTSKIIEIVSYTLPSLITGGVAYFFFTSYFKDQQNTRRWLLLKENQKESLPLRLQAYERMVLFLERIHPAQLLLRIAPPTEDKNDYATLLIHAIQTEFEHNLSQQIYITNECWDVINKSKTTTVQLIRKTSINPEIATASQLREAVLRELTQMEAPTSVAISFIKEELKSIL</sequence>
<accession>A0ABV9P600</accession>
<evidence type="ECO:0008006" key="4">
    <source>
        <dbReference type="Google" id="ProtNLM"/>
    </source>
</evidence>
<proteinExistence type="predicted"/>
<dbReference type="EMBL" id="JBHSGW010000025">
    <property type="protein sequence ID" value="MFC4740320.1"/>
    <property type="molecule type" value="Genomic_DNA"/>
</dbReference>
<keyword evidence="1" id="KW-0812">Transmembrane</keyword>
<keyword evidence="1" id="KW-1133">Transmembrane helix</keyword>
<dbReference type="Pfam" id="PF25589">
    <property type="entry name" value="DUF7935"/>
    <property type="match status" value="1"/>
</dbReference>
<evidence type="ECO:0000313" key="2">
    <source>
        <dbReference type="EMBL" id="MFC4740320.1"/>
    </source>
</evidence>
<feature type="transmembrane region" description="Helical" evidence="1">
    <location>
        <begin position="12"/>
        <end position="31"/>
    </location>
</feature>
<keyword evidence="3" id="KW-1185">Reference proteome</keyword>
<name>A0ABV9P600_9FLAO</name>